<organism evidence="2 3">
    <name type="scientific">Luteibacter anthropi</name>
    <dbReference type="NCBI Taxonomy" id="564369"/>
    <lineage>
        <taxon>Bacteria</taxon>
        <taxon>Pseudomonadati</taxon>
        <taxon>Pseudomonadota</taxon>
        <taxon>Gammaproteobacteria</taxon>
        <taxon>Lysobacterales</taxon>
        <taxon>Rhodanobacteraceae</taxon>
        <taxon>Luteibacter</taxon>
    </lineage>
</organism>
<gene>
    <name evidence="2" type="ORF">HBF25_07850</name>
</gene>
<evidence type="ECO:0000256" key="1">
    <source>
        <dbReference type="SAM" id="SignalP"/>
    </source>
</evidence>
<dbReference type="EMBL" id="JAARLZ010000003">
    <property type="protein sequence ID" value="NII06293.1"/>
    <property type="molecule type" value="Genomic_DNA"/>
</dbReference>
<keyword evidence="3" id="KW-1185">Reference proteome</keyword>
<dbReference type="Proteomes" id="UP000490980">
    <property type="component" value="Unassembled WGS sequence"/>
</dbReference>
<accession>A0A7X5U9P5</accession>
<keyword evidence="1" id="KW-0732">Signal</keyword>
<protein>
    <submittedName>
        <fullName evidence="2">Uncharacterized protein</fullName>
    </submittedName>
</protein>
<evidence type="ECO:0000313" key="3">
    <source>
        <dbReference type="Proteomes" id="UP000490980"/>
    </source>
</evidence>
<dbReference type="AlphaFoldDB" id="A0A7X5U9P5"/>
<reference evidence="2 3" key="1">
    <citation type="submission" date="2020-03" db="EMBL/GenBank/DDBJ databases">
        <authorList>
            <person name="Lai Q."/>
        </authorList>
    </citation>
    <scope>NUCLEOTIDE SEQUENCE [LARGE SCALE GENOMIC DNA]</scope>
    <source>
        <strain evidence="2 3">CCUG 25036</strain>
    </source>
</reference>
<comment type="caution">
    <text evidence="2">The sequence shown here is derived from an EMBL/GenBank/DDBJ whole genome shotgun (WGS) entry which is preliminary data.</text>
</comment>
<feature type="signal peptide" evidence="1">
    <location>
        <begin position="1"/>
        <end position="24"/>
    </location>
</feature>
<dbReference type="RefSeq" id="WP_166947287.1">
    <property type="nucleotide sequence ID" value="NZ_JAARLZ010000003.1"/>
</dbReference>
<feature type="chain" id="PRO_5031269178" evidence="1">
    <location>
        <begin position="25"/>
        <end position="198"/>
    </location>
</feature>
<proteinExistence type="predicted"/>
<sequence>MTLRRYLACSLTTLSLFLTVPSYGEAMNQPEVKLNPAPRMRYEITVKVDGAPGQFDRIDGHVDYRVDNPACVPMTPVMGATVVPEKRVPVEFTRTSDNEFRGEIFMDRIQDEDYFGHGVCHWAVVGATADFHHRQVNFSPAIYKDDILGKREVVKYFSHKSYQRADDERIDTGANEASAFNDPHATFSIRLHATERLP</sequence>
<name>A0A7X5U9P5_9GAMM</name>
<evidence type="ECO:0000313" key="2">
    <source>
        <dbReference type="EMBL" id="NII06293.1"/>
    </source>
</evidence>